<organism evidence="3 4">
    <name type="scientific">Gracilimonas halophila</name>
    <dbReference type="NCBI Taxonomy" id="1834464"/>
    <lineage>
        <taxon>Bacteria</taxon>
        <taxon>Pseudomonadati</taxon>
        <taxon>Balneolota</taxon>
        <taxon>Balneolia</taxon>
        <taxon>Balneolales</taxon>
        <taxon>Balneolaceae</taxon>
        <taxon>Gracilimonas</taxon>
    </lineage>
</organism>
<dbReference type="Gene3D" id="2.60.40.10">
    <property type="entry name" value="Immunoglobulins"/>
    <property type="match status" value="2"/>
</dbReference>
<evidence type="ECO:0000313" key="4">
    <source>
        <dbReference type="Proteomes" id="UP001597460"/>
    </source>
</evidence>
<dbReference type="InterPro" id="IPR008964">
    <property type="entry name" value="Invasin/intimin_cell_adhesion"/>
</dbReference>
<dbReference type="PROSITE" id="PS51127">
    <property type="entry name" value="BIG1"/>
    <property type="match status" value="1"/>
</dbReference>
<evidence type="ECO:0000313" key="3">
    <source>
        <dbReference type="EMBL" id="MFD2531804.1"/>
    </source>
</evidence>
<feature type="domain" description="Big-1" evidence="2">
    <location>
        <begin position="161"/>
        <end position="243"/>
    </location>
</feature>
<dbReference type="Proteomes" id="UP001597460">
    <property type="component" value="Unassembled WGS sequence"/>
</dbReference>
<dbReference type="InterPro" id="IPR013783">
    <property type="entry name" value="Ig-like_fold"/>
</dbReference>
<comment type="caution">
    <text evidence="3">The sequence shown here is derived from an EMBL/GenBank/DDBJ whole genome shotgun (WGS) entry which is preliminary data.</text>
</comment>
<evidence type="ECO:0000259" key="2">
    <source>
        <dbReference type="PROSITE" id="PS51127"/>
    </source>
</evidence>
<dbReference type="SUPFAM" id="SSF49373">
    <property type="entry name" value="Invasin/intimin cell-adhesion fragments"/>
    <property type="match status" value="2"/>
</dbReference>
<comment type="similarity">
    <text evidence="1">Belongs to the intimin/invasin family.</text>
</comment>
<dbReference type="EMBL" id="JBHULI010000021">
    <property type="protein sequence ID" value="MFD2531804.1"/>
    <property type="molecule type" value="Genomic_DNA"/>
</dbReference>
<protein>
    <recommendedName>
        <fullName evidence="2">Big-1 domain-containing protein</fullName>
    </recommendedName>
</protein>
<feature type="non-terminal residue" evidence="3">
    <location>
        <position position="1"/>
    </location>
</feature>
<gene>
    <name evidence="3" type="ORF">ACFSVN_05040</name>
</gene>
<name>A0ABW5JI93_9BACT</name>
<dbReference type="InterPro" id="IPR003344">
    <property type="entry name" value="Big_1_dom"/>
</dbReference>
<sequence>TDYTVSYSNNTDVGTAGVTITGTGNYSGSLETSFEIIPIDTSGPSPEQISAHSGEDQQATVGTALADTVSVFVSDRYSNPVAGAEVTFVITAGGGEFPGGAADTVMVTNKDGIAASPAWTLGPAPGENRLEAVVESLSGSPVVFTATALTGTAEQMTAHSGEDQQATVGTALADTVSVFVSDRYSNPVAGAEVTFRITAGGGEFPGGAADTVMVTNKDGIAASPAWTLGPAPGENRLEAVVES</sequence>
<reference evidence="4" key="1">
    <citation type="journal article" date="2019" name="Int. J. Syst. Evol. Microbiol.">
        <title>The Global Catalogue of Microorganisms (GCM) 10K type strain sequencing project: providing services to taxonomists for standard genome sequencing and annotation.</title>
        <authorList>
            <consortium name="The Broad Institute Genomics Platform"/>
            <consortium name="The Broad Institute Genome Sequencing Center for Infectious Disease"/>
            <person name="Wu L."/>
            <person name="Ma J."/>
        </authorList>
    </citation>
    <scope>NUCLEOTIDE SEQUENCE [LARGE SCALE GENOMIC DNA]</scope>
    <source>
        <strain evidence="4">KCTC 52042</strain>
    </source>
</reference>
<proteinExistence type="inferred from homology"/>
<keyword evidence="4" id="KW-1185">Reference proteome</keyword>
<feature type="non-terminal residue" evidence="3">
    <location>
        <position position="243"/>
    </location>
</feature>
<accession>A0ABW5JI93</accession>
<evidence type="ECO:0000256" key="1">
    <source>
        <dbReference type="ARBA" id="ARBA00010116"/>
    </source>
</evidence>